<dbReference type="Proteomes" id="UP000077266">
    <property type="component" value="Unassembled WGS sequence"/>
</dbReference>
<evidence type="ECO:0000256" key="1">
    <source>
        <dbReference type="SAM" id="Coils"/>
    </source>
</evidence>
<dbReference type="Pfam" id="PF20231">
    <property type="entry name" value="DUF6589"/>
    <property type="match status" value="1"/>
</dbReference>
<feature type="coiled-coil region" evidence="1">
    <location>
        <begin position="28"/>
        <end position="58"/>
    </location>
</feature>
<keyword evidence="5" id="KW-1185">Reference proteome</keyword>
<protein>
    <recommendedName>
        <fullName evidence="3">DUF6589 domain-containing protein</fullName>
    </recommendedName>
</protein>
<evidence type="ECO:0000256" key="2">
    <source>
        <dbReference type="SAM" id="MobiDB-lite"/>
    </source>
</evidence>
<dbReference type="AlphaFoldDB" id="A0A165EBI4"/>
<gene>
    <name evidence="4" type="ORF">EXIGLDRAFT_680976</name>
</gene>
<dbReference type="InterPro" id="IPR046496">
    <property type="entry name" value="DUF6589"/>
</dbReference>
<dbReference type="EMBL" id="KV426153">
    <property type="protein sequence ID" value="KZV86531.1"/>
    <property type="molecule type" value="Genomic_DNA"/>
</dbReference>
<evidence type="ECO:0000313" key="4">
    <source>
        <dbReference type="EMBL" id="KZV86531.1"/>
    </source>
</evidence>
<sequence length="973" mass="109055">MLEPSPAHVGTKAEIVAANRRAGRAKRRKTLDGNVEELERARAELAAERKQKADAAATAMRIAKQESVQRIALMVLELLKNAGISLGEFLLFVLDPNMHEQDMAMRRWEDLFYDNSTVPKILEYWTTAPTPRRGREQVEDWMVSHVAARAAREASAITRNGWLRNDPKQMSRASVLAFRHDDLYPRFRNEAPIMLKICETFATSRRQEKDMKAVTKRRREAMTAQVLSTLMRQRSRMNNMAVNHNGLYLYASGAQRQTISVLSHLGYCCSYTTLVQKLYRRRVNTSKSDVSEGDSDHGTVSYGTGILPALSASCMDEVRTVAATKKYKATYDNVNFTDSIAEQVVARTDAQQNMTNGAIVGLHPDTVDADEALSVDAAETAFLAAPPLEVKDVLMSPEEAKLWVALNVSTIEYIIVDHGEDRFTHLRDSVAEKDPHDEHQLAAHKTTIYPLQTMDIDESTITGNIDVVSAIKVQLGFDTSAPEYEDRVQLFFGDQLTVDRQRSVISARAGHESGAEGWRWAKPIPALFHTDMAAVACVLTAHWGEPRNPTSLQFHNNVLNRKPIVLSSMPPFRVCRSLISVSIHARVLHCLLEVSGEPDLAACGEATKTYERLHSHAVKIYRTYASIGNVATLRSQRRKGGRGDKVFENATLFMRDGLGLRTFERLIRAGRSGHILLALKWLAMMFKAGGHPKYAREMLYLIHHLFRVWPKKLRDLVLKNWLVNTTGTKDGWIALDHMQEHLNFWVKRIYAAHGSNASWEWLAMISPCIDVLRKVANQVHDALGSYQGRKHTSPDLTRDIRMLMSSLAKHKVYEKGATRRGVDESDIEPIDDLWGVGLAQMTDGANATLTTYNEAFKTLQARCKVKPLQDFIPSSAQPAATPATTAGSGENTAPGSGNNARAQTVRLTINRVCKALKSVVTAFRCGPWRSMKKVETGKRGNTMRRVVRRLRSSTSRTSRTTYWARLTSSTTFF</sequence>
<evidence type="ECO:0000259" key="3">
    <source>
        <dbReference type="Pfam" id="PF20231"/>
    </source>
</evidence>
<dbReference type="STRING" id="1314781.A0A165EBI4"/>
<feature type="domain" description="DUF6589" evidence="3">
    <location>
        <begin position="384"/>
        <end position="791"/>
    </location>
</feature>
<dbReference type="OrthoDB" id="2496395at2759"/>
<reference evidence="4 5" key="1">
    <citation type="journal article" date="2016" name="Mol. Biol. Evol.">
        <title>Comparative Genomics of Early-Diverging Mushroom-Forming Fungi Provides Insights into the Origins of Lignocellulose Decay Capabilities.</title>
        <authorList>
            <person name="Nagy L.G."/>
            <person name="Riley R."/>
            <person name="Tritt A."/>
            <person name="Adam C."/>
            <person name="Daum C."/>
            <person name="Floudas D."/>
            <person name="Sun H."/>
            <person name="Yadav J.S."/>
            <person name="Pangilinan J."/>
            <person name="Larsson K.H."/>
            <person name="Matsuura K."/>
            <person name="Barry K."/>
            <person name="Labutti K."/>
            <person name="Kuo R."/>
            <person name="Ohm R.A."/>
            <person name="Bhattacharya S.S."/>
            <person name="Shirouzu T."/>
            <person name="Yoshinaga Y."/>
            <person name="Martin F.M."/>
            <person name="Grigoriev I.V."/>
            <person name="Hibbett D.S."/>
        </authorList>
    </citation>
    <scope>NUCLEOTIDE SEQUENCE [LARGE SCALE GENOMIC DNA]</scope>
    <source>
        <strain evidence="4 5">HHB12029</strain>
    </source>
</reference>
<accession>A0A165EBI4</accession>
<feature type="region of interest" description="Disordered" evidence="2">
    <location>
        <begin position="874"/>
        <end position="901"/>
    </location>
</feature>
<feature type="compositionally biased region" description="Low complexity" evidence="2">
    <location>
        <begin position="874"/>
        <end position="889"/>
    </location>
</feature>
<organism evidence="4 5">
    <name type="scientific">Exidia glandulosa HHB12029</name>
    <dbReference type="NCBI Taxonomy" id="1314781"/>
    <lineage>
        <taxon>Eukaryota</taxon>
        <taxon>Fungi</taxon>
        <taxon>Dikarya</taxon>
        <taxon>Basidiomycota</taxon>
        <taxon>Agaricomycotina</taxon>
        <taxon>Agaricomycetes</taxon>
        <taxon>Auriculariales</taxon>
        <taxon>Exidiaceae</taxon>
        <taxon>Exidia</taxon>
    </lineage>
</organism>
<dbReference type="InParanoid" id="A0A165EBI4"/>
<feature type="compositionally biased region" description="Polar residues" evidence="2">
    <location>
        <begin position="890"/>
        <end position="901"/>
    </location>
</feature>
<name>A0A165EBI4_EXIGL</name>
<evidence type="ECO:0000313" key="5">
    <source>
        <dbReference type="Proteomes" id="UP000077266"/>
    </source>
</evidence>
<proteinExistence type="predicted"/>
<keyword evidence="1" id="KW-0175">Coiled coil</keyword>